<feature type="region of interest" description="Disordered" evidence="1">
    <location>
        <begin position="1"/>
        <end position="153"/>
    </location>
</feature>
<gene>
    <name evidence="2" type="ORF">EV356DRAFT_104615</name>
</gene>
<protein>
    <submittedName>
        <fullName evidence="2">Uncharacterized protein</fullName>
    </submittedName>
</protein>
<dbReference type="AlphaFoldDB" id="A0A6A6HQ71"/>
<name>A0A6A6HQ71_VIRVR</name>
<evidence type="ECO:0000313" key="2">
    <source>
        <dbReference type="EMBL" id="KAF2239590.1"/>
    </source>
</evidence>
<sequence length="153" mass="15862">MPGVPPDGIDRLKKGIKGLFSKNKKSRDSQSFKSTGESSKTEASKPPTTTTTQPAEEEPTDSAKAGETGTGEKKDEGDATQGAGVTATETQGDASKPEEPVKPEEAGTAVREAARQEAVGSMPPEAKPREHAEGMSATSGPLQDDPEFAHAAQ</sequence>
<reference evidence="2" key="1">
    <citation type="journal article" date="2020" name="Stud. Mycol.">
        <title>101 Dothideomycetes genomes: a test case for predicting lifestyles and emergence of pathogens.</title>
        <authorList>
            <person name="Haridas S."/>
            <person name="Albert R."/>
            <person name="Binder M."/>
            <person name="Bloem J."/>
            <person name="Labutti K."/>
            <person name="Salamov A."/>
            <person name="Andreopoulos B."/>
            <person name="Baker S."/>
            <person name="Barry K."/>
            <person name="Bills G."/>
            <person name="Bluhm B."/>
            <person name="Cannon C."/>
            <person name="Castanera R."/>
            <person name="Culley D."/>
            <person name="Daum C."/>
            <person name="Ezra D."/>
            <person name="Gonzalez J."/>
            <person name="Henrissat B."/>
            <person name="Kuo A."/>
            <person name="Liang C."/>
            <person name="Lipzen A."/>
            <person name="Lutzoni F."/>
            <person name="Magnuson J."/>
            <person name="Mondo S."/>
            <person name="Nolan M."/>
            <person name="Ohm R."/>
            <person name="Pangilinan J."/>
            <person name="Park H.-J."/>
            <person name="Ramirez L."/>
            <person name="Alfaro M."/>
            <person name="Sun H."/>
            <person name="Tritt A."/>
            <person name="Yoshinaga Y."/>
            <person name="Zwiers L.-H."/>
            <person name="Turgeon B."/>
            <person name="Goodwin S."/>
            <person name="Spatafora J."/>
            <person name="Crous P."/>
            <person name="Grigoriev I."/>
        </authorList>
    </citation>
    <scope>NUCLEOTIDE SEQUENCE</scope>
    <source>
        <strain evidence="2">Tuck. ex Michener</strain>
    </source>
</reference>
<proteinExistence type="predicted"/>
<feature type="compositionally biased region" description="Polar residues" evidence="1">
    <location>
        <begin position="29"/>
        <end position="38"/>
    </location>
</feature>
<organism evidence="2 3">
    <name type="scientific">Viridothelium virens</name>
    <name type="common">Speckled blister lichen</name>
    <name type="synonym">Trypethelium virens</name>
    <dbReference type="NCBI Taxonomy" id="1048519"/>
    <lineage>
        <taxon>Eukaryota</taxon>
        <taxon>Fungi</taxon>
        <taxon>Dikarya</taxon>
        <taxon>Ascomycota</taxon>
        <taxon>Pezizomycotina</taxon>
        <taxon>Dothideomycetes</taxon>
        <taxon>Dothideomycetes incertae sedis</taxon>
        <taxon>Trypetheliales</taxon>
        <taxon>Trypetheliaceae</taxon>
        <taxon>Viridothelium</taxon>
    </lineage>
</organism>
<feature type="compositionally biased region" description="Basic and acidic residues" evidence="1">
    <location>
        <begin position="95"/>
        <end position="105"/>
    </location>
</feature>
<evidence type="ECO:0000256" key="1">
    <source>
        <dbReference type="SAM" id="MobiDB-lite"/>
    </source>
</evidence>
<evidence type="ECO:0000313" key="3">
    <source>
        <dbReference type="Proteomes" id="UP000800092"/>
    </source>
</evidence>
<dbReference type="EMBL" id="ML991772">
    <property type="protein sequence ID" value="KAF2239590.1"/>
    <property type="molecule type" value="Genomic_DNA"/>
</dbReference>
<keyword evidence="3" id="KW-1185">Reference proteome</keyword>
<accession>A0A6A6HQ71</accession>
<dbReference type="OrthoDB" id="3650541at2759"/>
<feature type="compositionally biased region" description="Low complexity" evidence="1">
    <location>
        <begin position="44"/>
        <end position="54"/>
    </location>
</feature>
<dbReference type="Proteomes" id="UP000800092">
    <property type="component" value="Unassembled WGS sequence"/>
</dbReference>